<evidence type="ECO:0000313" key="3">
    <source>
        <dbReference type="EMBL" id="HER97023.1"/>
    </source>
</evidence>
<dbReference type="InterPro" id="IPR005543">
    <property type="entry name" value="PASTA_dom"/>
</dbReference>
<dbReference type="AlphaFoldDB" id="A0A7V2B2E0"/>
<accession>A0A7V2B2E0</accession>
<proteinExistence type="predicted"/>
<feature type="domain" description="PASTA" evidence="2">
    <location>
        <begin position="49"/>
        <end position="115"/>
    </location>
</feature>
<protein>
    <submittedName>
        <fullName evidence="3">PASTA domain-containing protein</fullName>
    </submittedName>
</protein>
<keyword evidence="1" id="KW-1133">Transmembrane helix</keyword>
<keyword evidence="1" id="KW-0812">Transmembrane</keyword>
<dbReference type="Pfam" id="PF03793">
    <property type="entry name" value="PASTA"/>
    <property type="match status" value="3"/>
</dbReference>
<evidence type="ECO:0000256" key="1">
    <source>
        <dbReference type="SAM" id="Phobius"/>
    </source>
</evidence>
<organism evidence="3">
    <name type="scientific">Rhodothermus marinus</name>
    <name type="common">Rhodothermus obamensis</name>
    <dbReference type="NCBI Taxonomy" id="29549"/>
    <lineage>
        <taxon>Bacteria</taxon>
        <taxon>Pseudomonadati</taxon>
        <taxon>Rhodothermota</taxon>
        <taxon>Rhodothermia</taxon>
        <taxon>Rhodothermales</taxon>
        <taxon>Rhodothermaceae</taxon>
        <taxon>Rhodothermus</taxon>
    </lineage>
</organism>
<reference evidence="3" key="1">
    <citation type="journal article" date="2020" name="mSystems">
        <title>Genome- and Community-Level Interaction Insights into Carbon Utilization and Element Cycling Functions of Hydrothermarchaeota in Hydrothermal Sediment.</title>
        <authorList>
            <person name="Zhou Z."/>
            <person name="Liu Y."/>
            <person name="Xu W."/>
            <person name="Pan J."/>
            <person name="Luo Z.H."/>
            <person name="Li M."/>
        </authorList>
    </citation>
    <scope>NUCLEOTIDE SEQUENCE [LARGE SCALE GENOMIC DNA]</scope>
    <source>
        <strain evidence="3">SpSt-143</strain>
    </source>
</reference>
<keyword evidence="1" id="KW-0472">Membrane</keyword>
<dbReference type="CDD" id="cd06577">
    <property type="entry name" value="PASTA_pknB"/>
    <property type="match status" value="3"/>
</dbReference>
<evidence type="ECO:0000259" key="2">
    <source>
        <dbReference type="PROSITE" id="PS51178"/>
    </source>
</evidence>
<name>A0A7V2B2E0_RHOMR</name>
<feature type="transmembrane region" description="Helical" evidence="1">
    <location>
        <begin position="17"/>
        <end position="36"/>
    </location>
</feature>
<comment type="caution">
    <text evidence="3">The sequence shown here is derived from an EMBL/GenBank/DDBJ whole genome shotgun (WGS) entry which is preliminary data.</text>
</comment>
<dbReference type="Gene3D" id="3.30.10.20">
    <property type="match status" value="3"/>
</dbReference>
<gene>
    <name evidence="3" type="ORF">ENO59_11030</name>
</gene>
<dbReference type="EMBL" id="DSGB01000006">
    <property type="protein sequence ID" value="HER97023.1"/>
    <property type="molecule type" value="Genomic_DNA"/>
</dbReference>
<feature type="domain" description="PASTA" evidence="2">
    <location>
        <begin position="116"/>
        <end position="184"/>
    </location>
</feature>
<feature type="domain" description="PASTA" evidence="2">
    <location>
        <begin position="187"/>
        <end position="258"/>
    </location>
</feature>
<dbReference type="SMART" id="SM00740">
    <property type="entry name" value="PASTA"/>
    <property type="match status" value="3"/>
</dbReference>
<dbReference type="PROSITE" id="PS51178">
    <property type="entry name" value="PASTA"/>
    <property type="match status" value="3"/>
</dbReference>
<sequence>MRTRLQHTLAALVRNPYLWKGLLGLFVIALGLYLIVDRWVMPNYTRQDAVQYVPDVRQLPFTQAAQHLEAQGLRVERIPTRQFRPDLPPEIVVDQTPPPQTAVKPGRRIYLMVNAGHRPMVTVPSVIGMSIREAVNRLTALGLRADSLQPDSLPSPYARTITRQYPLPGDSIAEGAQVMLWYSTGLGERIVTVPDVTGLSIAEAQRILLAHHLRSVVVEPAEETEATAADSSRLVIRQSREPGTQVREGFEIRLFVAPRDSL</sequence>